<evidence type="ECO:0008006" key="3">
    <source>
        <dbReference type="Google" id="ProtNLM"/>
    </source>
</evidence>
<evidence type="ECO:0000313" key="1">
    <source>
        <dbReference type="EMBL" id="KIX14648.1"/>
    </source>
</evidence>
<dbReference type="Gene3D" id="3.30.160.250">
    <property type="match status" value="1"/>
</dbReference>
<accession>A0A0D2HWA0</accession>
<evidence type="ECO:0000313" key="2">
    <source>
        <dbReference type="Proteomes" id="UP000032233"/>
    </source>
</evidence>
<protein>
    <recommendedName>
        <fullName evidence="3">HicB-like antitoxin of toxin-antitoxin system domain-containing protein</fullName>
    </recommendedName>
</protein>
<sequence length="131" mass="14444">MALAVRMTKLEKVRFMDRLAPYPAVLWPVPEGGMEVIFPNFAELKAFGITREAAVKAGSEILTAEILKYAVGGRDLPRPSDPKRLIADEDEPPGTELVMLEPDRRALVRYLGLEKTQKASALRALGVLGKK</sequence>
<dbReference type="AlphaFoldDB" id="A0A0D2HWA0"/>
<dbReference type="InParanoid" id="A0A0D2HWA0"/>
<proteinExistence type="predicted"/>
<dbReference type="STRING" id="1429043.X474_08140"/>
<comment type="caution">
    <text evidence="1">The sequence shown here is derived from an EMBL/GenBank/DDBJ whole genome shotgun (WGS) entry which is preliminary data.</text>
</comment>
<dbReference type="InterPro" id="IPR035069">
    <property type="entry name" value="TTHA1013/TTHA0281-like"/>
</dbReference>
<organism evidence="1 2">
    <name type="scientific">Dethiosulfatarculus sandiegensis</name>
    <dbReference type="NCBI Taxonomy" id="1429043"/>
    <lineage>
        <taxon>Bacteria</taxon>
        <taxon>Pseudomonadati</taxon>
        <taxon>Thermodesulfobacteriota</taxon>
        <taxon>Desulfarculia</taxon>
        <taxon>Desulfarculales</taxon>
        <taxon>Desulfarculaceae</taxon>
        <taxon>Dethiosulfatarculus</taxon>
    </lineage>
</organism>
<dbReference type="EMBL" id="AZAC01000010">
    <property type="protein sequence ID" value="KIX14648.1"/>
    <property type="molecule type" value="Genomic_DNA"/>
</dbReference>
<gene>
    <name evidence="1" type="ORF">X474_08140</name>
</gene>
<dbReference type="Proteomes" id="UP000032233">
    <property type="component" value="Unassembled WGS sequence"/>
</dbReference>
<name>A0A0D2HWA0_9BACT</name>
<dbReference type="SUPFAM" id="SSF143100">
    <property type="entry name" value="TTHA1013/TTHA0281-like"/>
    <property type="match status" value="1"/>
</dbReference>
<reference evidence="1 2" key="1">
    <citation type="submission" date="2013-11" db="EMBL/GenBank/DDBJ databases">
        <title>Metagenomic analysis of a methanogenic consortium involved in long chain n-alkane degradation.</title>
        <authorList>
            <person name="Davidova I.A."/>
            <person name="Callaghan A.V."/>
            <person name="Wawrik B."/>
            <person name="Pruitt S."/>
            <person name="Marks C."/>
            <person name="Duncan K.E."/>
            <person name="Suflita J.M."/>
        </authorList>
    </citation>
    <scope>NUCLEOTIDE SEQUENCE [LARGE SCALE GENOMIC DNA]</scope>
    <source>
        <strain evidence="1 2">SPR</strain>
    </source>
</reference>
<keyword evidence="2" id="KW-1185">Reference proteome</keyword>